<dbReference type="GO" id="GO:0005509">
    <property type="term" value="F:calcium ion binding"/>
    <property type="evidence" value="ECO:0007669"/>
    <property type="project" value="InterPro"/>
</dbReference>
<keyword evidence="2 4" id="KW-0472">Membrane</keyword>
<evidence type="ECO:0000256" key="2">
    <source>
        <dbReference type="ARBA" id="ARBA00023136"/>
    </source>
</evidence>
<dbReference type="InterPro" id="IPR028974">
    <property type="entry name" value="TSP_type-3_rpt"/>
</dbReference>
<dbReference type="RefSeq" id="WP_090195270.1">
    <property type="nucleotide sequence ID" value="NZ_LT629785.1"/>
</dbReference>
<dbReference type="Proteomes" id="UP000243232">
    <property type="component" value="Chromosome I"/>
</dbReference>
<dbReference type="OrthoDB" id="1149075at2"/>
<evidence type="ECO:0000256" key="1">
    <source>
        <dbReference type="ARBA" id="ARBA00004442"/>
    </source>
</evidence>
<evidence type="ECO:0000256" key="3">
    <source>
        <dbReference type="ARBA" id="ARBA00023237"/>
    </source>
</evidence>
<dbReference type="Pfam" id="PF00691">
    <property type="entry name" value="OmpA"/>
    <property type="match status" value="1"/>
</dbReference>
<feature type="region of interest" description="Disordered" evidence="5">
    <location>
        <begin position="208"/>
        <end position="230"/>
    </location>
</feature>
<comment type="subcellular location">
    <subcellularLocation>
        <location evidence="1">Cell outer membrane</location>
    </subcellularLocation>
</comment>
<feature type="compositionally biased region" description="Basic and acidic residues" evidence="5">
    <location>
        <begin position="216"/>
        <end position="230"/>
    </location>
</feature>
<dbReference type="PROSITE" id="PS51257">
    <property type="entry name" value="PROKAR_LIPOPROTEIN"/>
    <property type="match status" value="1"/>
</dbReference>
<dbReference type="AlphaFoldDB" id="A0A1H2GI83"/>
<dbReference type="InterPro" id="IPR006665">
    <property type="entry name" value="OmpA-like"/>
</dbReference>
<keyword evidence="8" id="KW-1185">Reference proteome</keyword>
<dbReference type="PANTHER" id="PTHR30329:SF21">
    <property type="entry name" value="LIPOPROTEIN YIAD-RELATED"/>
    <property type="match status" value="1"/>
</dbReference>
<dbReference type="SUPFAM" id="SSF103088">
    <property type="entry name" value="OmpA-like"/>
    <property type="match status" value="1"/>
</dbReference>
<reference evidence="8" key="1">
    <citation type="submission" date="2016-10" db="EMBL/GenBank/DDBJ databases">
        <authorList>
            <person name="Varghese N."/>
            <person name="Submissions S."/>
        </authorList>
    </citation>
    <scope>NUCLEOTIDE SEQUENCE [LARGE SCALE GENOMIC DNA]</scope>
    <source>
        <strain evidence="8">DSM 17875</strain>
    </source>
</reference>
<dbReference type="InterPro" id="IPR036737">
    <property type="entry name" value="OmpA-like_sf"/>
</dbReference>
<evidence type="ECO:0000313" key="7">
    <source>
        <dbReference type="EMBL" id="SDU19111.1"/>
    </source>
</evidence>
<dbReference type="InterPro" id="IPR050330">
    <property type="entry name" value="Bact_OuterMem_StrucFunc"/>
</dbReference>
<dbReference type="PRINTS" id="PR01021">
    <property type="entry name" value="OMPADOMAIN"/>
</dbReference>
<dbReference type="SUPFAM" id="SSF103647">
    <property type="entry name" value="TSP type-3 repeat"/>
    <property type="match status" value="1"/>
</dbReference>
<protein>
    <submittedName>
        <fullName evidence="7">Outer membrane protein OmpA</fullName>
    </submittedName>
</protein>
<evidence type="ECO:0000259" key="6">
    <source>
        <dbReference type="PROSITE" id="PS51123"/>
    </source>
</evidence>
<dbReference type="Gene3D" id="3.30.1330.60">
    <property type="entry name" value="OmpA-like domain"/>
    <property type="match status" value="1"/>
</dbReference>
<organism evidence="7 8">
    <name type="scientific">Pseudomonas pohangensis</name>
    <dbReference type="NCBI Taxonomy" id="364197"/>
    <lineage>
        <taxon>Bacteria</taxon>
        <taxon>Pseudomonadati</taxon>
        <taxon>Pseudomonadota</taxon>
        <taxon>Gammaproteobacteria</taxon>
        <taxon>Pseudomonadales</taxon>
        <taxon>Pseudomonadaceae</taxon>
        <taxon>Pseudomonas</taxon>
    </lineage>
</organism>
<sequence>MSMMKKTLPMLLLATALTGCSTFERGDNIPLCAAIGGVVGGGLGATESAAVAGWGALGFGLTAAAYCWVHGDEDGDGVTNKNDKCPGTPKGTEVDADGCPVPVVVVEEVVVVEPDVVLVVNNLHFAFDSDVVSETDKAELDRLAAALKSEAPDATLALAGFTDSVGTDAYNQKLSERRAVAVANYLVAQGVPQASIVGVIGEGESNPVADNATAEGRAENRRVEIAIDRQ</sequence>
<gene>
    <name evidence="7" type="ORF">SAMN05216296_2305</name>
</gene>
<dbReference type="EMBL" id="LT629785">
    <property type="protein sequence ID" value="SDU19111.1"/>
    <property type="molecule type" value="Genomic_DNA"/>
</dbReference>
<name>A0A1H2GI83_9PSED</name>
<evidence type="ECO:0000313" key="8">
    <source>
        <dbReference type="Proteomes" id="UP000243232"/>
    </source>
</evidence>
<evidence type="ECO:0000256" key="5">
    <source>
        <dbReference type="SAM" id="MobiDB-lite"/>
    </source>
</evidence>
<dbReference type="PROSITE" id="PS51123">
    <property type="entry name" value="OMPA_2"/>
    <property type="match status" value="1"/>
</dbReference>
<dbReference type="CDD" id="cd07185">
    <property type="entry name" value="OmpA_C-like"/>
    <property type="match status" value="1"/>
</dbReference>
<evidence type="ECO:0000256" key="4">
    <source>
        <dbReference type="PROSITE-ProRule" id="PRU00473"/>
    </source>
</evidence>
<dbReference type="PANTHER" id="PTHR30329">
    <property type="entry name" value="STATOR ELEMENT OF FLAGELLAR MOTOR COMPLEX"/>
    <property type="match status" value="1"/>
</dbReference>
<feature type="domain" description="OmpA-like" evidence="6">
    <location>
        <begin position="112"/>
        <end position="230"/>
    </location>
</feature>
<dbReference type="InterPro" id="IPR006664">
    <property type="entry name" value="OMP_bac"/>
</dbReference>
<proteinExistence type="predicted"/>
<dbReference type="STRING" id="364197.SAMN05216296_2305"/>
<dbReference type="GO" id="GO:0009279">
    <property type="term" value="C:cell outer membrane"/>
    <property type="evidence" value="ECO:0007669"/>
    <property type="project" value="UniProtKB-SubCell"/>
</dbReference>
<keyword evidence="3" id="KW-0998">Cell outer membrane</keyword>
<accession>A0A1H2GI83</accession>